<dbReference type="PANTHER" id="PTHR44337:SF20">
    <property type="entry name" value="CARCINOEMBRYONIC ANTIGEN-RELATED CELL ADHESION MOLECULE 5-RELATED"/>
    <property type="match status" value="1"/>
</dbReference>
<sequence length="466" mass="52528">MLCNVNSSDDGLIVVLNIVNVTAGQSGNYTLWKKAVSKEQSSNTSIKLDVIGKPKIMKSEKAIFGLPLLMTCNASDEYEDYLYRWRINDIESTAVYNLNTYTISGLGMNYNFNNVTCQVCFNESARNLSCVTCEHDGCSKYSDPYTIQVLYGPDNVSLSRGERHFYLKEHDIFAIDCFANCYPNCSFKWKGRVTIESQKLNIIFESKMAGHYACHVTNQETNITLISDPITLHDGKDAFLSMGLVGVAVLLVVIGLLLVRQWRKNSSDKIDSQVLTELVVNLHTLTNGEISQGISRIHNRPLPVPNTHEISSRRHYRPPYPNPNRRSRSLQNIMDSIQDSFNPLRDGLSLQGLYSSSNTLNHETQAIGTTQNRHLSNCEENQLDDTSRLENGNNLDFLYAKVRKDRETIRDEPSAKAESKTLNNLQHDASSLNDDAIENIASDISNDAYTYNKHGESEETVQIRFV</sequence>
<reference evidence="8 9" key="1">
    <citation type="submission" date="2024-11" db="EMBL/GenBank/DDBJ databases">
        <title>Chromosome-level genome assembly of the freshwater bivalve Anodonta woodiana.</title>
        <authorList>
            <person name="Chen X."/>
        </authorList>
    </citation>
    <scope>NUCLEOTIDE SEQUENCE [LARGE SCALE GENOMIC DNA]</scope>
    <source>
        <strain evidence="8">MN2024</strain>
        <tissue evidence="8">Gills</tissue>
    </source>
</reference>
<accession>A0ABD3XMC8</accession>
<keyword evidence="3" id="KW-0325">Glycoprotein</keyword>
<evidence type="ECO:0000256" key="6">
    <source>
        <dbReference type="SAM" id="Phobius"/>
    </source>
</evidence>
<feature type="region of interest" description="Disordered" evidence="5">
    <location>
        <begin position="301"/>
        <end position="326"/>
    </location>
</feature>
<dbReference type="InterPro" id="IPR007110">
    <property type="entry name" value="Ig-like_dom"/>
</dbReference>
<evidence type="ECO:0000256" key="3">
    <source>
        <dbReference type="ARBA" id="ARBA00023180"/>
    </source>
</evidence>
<evidence type="ECO:0000259" key="7">
    <source>
        <dbReference type="PROSITE" id="PS50835"/>
    </source>
</evidence>
<keyword evidence="6" id="KW-0812">Transmembrane</keyword>
<evidence type="ECO:0000256" key="1">
    <source>
        <dbReference type="ARBA" id="ARBA00022729"/>
    </source>
</evidence>
<feature type="domain" description="Ig-like" evidence="7">
    <location>
        <begin position="54"/>
        <end position="129"/>
    </location>
</feature>
<dbReference type="PANTHER" id="PTHR44337">
    <property type="entry name" value="CARCINOEMBRYONIC ANTIGEN-RELATED CELL ADHESION MOLECULE 8"/>
    <property type="match status" value="1"/>
</dbReference>
<evidence type="ECO:0000256" key="4">
    <source>
        <dbReference type="ARBA" id="ARBA00023319"/>
    </source>
</evidence>
<keyword evidence="2" id="KW-1015">Disulfide bond</keyword>
<keyword evidence="6" id="KW-0472">Membrane</keyword>
<proteinExistence type="predicted"/>
<organism evidence="8 9">
    <name type="scientific">Sinanodonta woodiana</name>
    <name type="common">Chinese pond mussel</name>
    <name type="synonym">Anodonta woodiana</name>
    <dbReference type="NCBI Taxonomy" id="1069815"/>
    <lineage>
        <taxon>Eukaryota</taxon>
        <taxon>Metazoa</taxon>
        <taxon>Spiralia</taxon>
        <taxon>Lophotrochozoa</taxon>
        <taxon>Mollusca</taxon>
        <taxon>Bivalvia</taxon>
        <taxon>Autobranchia</taxon>
        <taxon>Heteroconchia</taxon>
        <taxon>Palaeoheterodonta</taxon>
        <taxon>Unionida</taxon>
        <taxon>Unionoidea</taxon>
        <taxon>Unionidae</taxon>
        <taxon>Unioninae</taxon>
        <taxon>Sinanodonta</taxon>
    </lineage>
</organism>
<keyword evidence="9" id="KW-1185">Reference proteome</keyword>
<evidence type="ECO:0000313" key="8">
    <source>
        <dbReference type="EMBL" id="KAL3886178.1"/>
    </source>
</evidence>
<protein>
    <recommendedName>
        <fullName evidence="7">Ig-like domain-containing protein</fullName>
    </recommendedName>
</protein>
<dbReference type="PROSITE" id="PS50835">
    <property type="entry name" value="IG_LIKE"/>
    <property type="match status" value="2"/>
</dbReference>
<evidence type="ECO:0000313" key="9">
    <source>
        <dbReference type="Proteomes" id="UP001634394"/>
    </source>
</evidence>
<keyword evidence="4" id="KW-0393">Immunoglobulin domain</keyword>
<feature type="domain" description="Ig-like" evidence="7">
    <location>
        <begin position="144"/>
        <end position="224"/>
    </location>
</feature>
<dbReference type="EMBL" id="JBJQND010000002">
    <property type="protein sequence ID" value="KAL3886178.1"/>
    <property type="molecule type" value="Genomic_DNA"/>
</dbReference>
<dbReference type="Proteomes" id="UP001634394">
    <property type="component" value="Unassembled WGS sequence"/>
</dbReference>
<evidence type="ECO:0000256" key="2">
    <source>
        <dbReference type="ARBA" id="ARBA00023157"/>
    </source>
</evidence>
<dbReference type="InterPro" id="IPR052598">
    <property type="entry name" value="IgSF_CEA-related"/>
</dbReference>
<evidence type="ECO:0000256" key="5">
    <source>
        <dbReference type="SAM" id="MobiDB-lite"/>
    </source>
</evidence>
<keyword evidence="6" id="KW-1133">Transmembrane helix</keyword>
<dbReference type="AlphaFoldDB" id="A0ABD3XMC8"/>
<comment type="caution">
    <text evidence="8">The sequence shown here is derived from an EMBL/GenBank/DDBJ whole genome shotgun (WGS) entry which is preliminary data.</text>
</comment>
<feature type="transmembrane region" description="Helical" evidence="6">
    <location>
        <begin position="238"/>
        <end position="259"/>
    </location>
</feature>
<keyword evidence="1" id="KW-0732">Signal</keyword>
<name>A0ABD3XMC8_SINWO</name>
<gene>
    <name evidence="8" type="ORF">ACJMK2_026187</name>
</gene>